<dbReference type="AlphaFoldDB" id="A0AAV2T9A2"/>
<feature type="chain" id="PRO_5043864520" description="Metallo-dependent phosphatase" evidence="2">
    <location>
        <begin position="20"/>
        <end position="598"/>
    </location>
</feature>
<feature type="region of interest" description="Disordered" evidence="1">
    <location>
        <begin position="379"/>
        <end position="420"/>
    </location>
</feature>
<organism evidence="3 4">
    <name type="scientific">Calicophoron daubneyi</name>
    <name type="common">Rumen fluke</name>
    <name type="synonym">Paramphistomum daubneyi</name>
    <dbReference type="NCBI Taxonomy" id="300641"/>
    <lineage>
        <taxon>Eukaryota</taxon>
        <taxon>Metazoa</taxon>
        <taxon>Spiralia</taxon>
        <taxon>Lophotrochozoa</taxon>
        <taxon>Platyhelminthes</taxon>
        <taxon>Trematoda</taxon>
        <taxon>Digenea</taxon>
        <taxon>Plagiorchiida</taxon>
        <taxon>Pronocephalata</taxon>
        <taxon>Paramphistomoidea</taxon>
        <taxon>Paramphistomidae</taxon>
        <taxon>Calicophoron</taxon>
    </lineage>
</organism>
<evidence type="ECO:0000313" key="3">
    <source>
        <dbReference type="EMBL" id="CAL5132664.1"/>
    </source>
</evidence>
<protein>
    <recommendedName>
        <fullName evidence="5">Metallo-dependent phosphatase</fullName>
    </recommendedName>
</protein>
<evidence type="ECO:0000256" key="2">
    <source>
        <dbReference type="SAM" id="SignalP"/>
    </source>
</evidence>
<feature type="compositionally biased region" description="Basic residues" evidence="1">
    <location>
        <begin position="390"/>
        <end position="400"/>
    </location>
</feature>
<keyword evidence="2" id="KW-0732">Signal</keyword>
<dbReference type="PANTHER" id="PTHR12905">
    <property type="entry name" value="METALLOPHOSPHOESTERASE"/>
    <property type="match status" value="1"/>
</dbReference>
<comment type="caution">
    <text evidence="3">The sequence shown here is derived from an EMBL/GenBank/DDBJ whole genome shotgun (WGS) entry which is preliminary data.</text>
</comment>
<dbReference type="InterPro" id="IPR029052">
    <property type="entry name" value="Metallo-depent_PP-like"/>
</dbReference>
<feature type="compositionally biased region" description="Polar residues" evidence="1">
    <location>
        <begin position="290"/>
        <end position="300"/>
    </location>
</feature>
<dbReference type="InterPro" id="IPR051693">
    <property type="entry name" value="UPF0046_metallophosphoest"/>
</dbReference>
<name>A0AAV2T9A2_CALDB</name>
<dbReference type="Gene3D" id="3.60.21.10">
    <property type="match status" value="1"/>
</dbReference>
<proteinExistence type="predicted"/>
<reference evidence="3" key="1">
    <citation type="submission" date="2024-06" db="EMBL/GenBank/DDBJ databases">
        <authorList>
            <person name="Liu X."/>
            <person name="Lenzi L."/>
            <person name="Haldenby T S."/>
            <person name="Uol C."/>
        </authorList>
    </citation>
    <scope>NUCLEOTIDE SEQUENCE</scope>
</reference>
<dbReference type="SUPFAM" id="SSF56300">
    <property type="entry name" value="Metallo-dependent phosphatases"/>
    <property type="match status" value="1"/>
</dbReference>
<feature type="signal peptide" evidence="2">
    <location>
        <begin position="1"/>
        <end position="19"/>
    </location>
</feature>
<feature type="compositionally biased region" description="Low complexity" evidence="1">
    <location>
        <begin position="279"/>
        <end position="289"/>
    </location>
</feature>
<feature type="region of interest" description="Disordered" evidence="1">
    <location>
        <begin position="279"/>
        <end position="300"/>
    </location>
</feature>
<evidence type="ECO:0000313" key="4">
    <source>
        <dbReference type="Proteomes" id="UP001497525"/>
    </source>
</evidence>
<accession>A0AAV2T9A2</accession>
<evidence type="ECO:0000256" key="1">
    <source>
        <dbReference type="SAM" id="MobiDB-lite"/>
    </source>
</evidence>
<dbReference type="Proteomes" id="UP001497525">
    <property type="component" value="Unassembled WGS sequence"/>
</dbReference>
<gene>
    <name evidence="3" type="ORF">CDAUBV1_LOCUS5513</name>
</gene>
<sequence>MAVLLGLLYVIVEFYPSLPTPSNIANHHKTVKNRSISHQLADRIKQKYRHPLHKKRHDTESLAQAKAAYCTDPLLATALLSFRNLNVYVVGEVGHPRARIVRVVHISDTRGAHDVYAEHIPRGHILIHSGDFVPSPPSRGIRLPFWCRQIGDRLPHFRKDGHPRDSGGWRQQVEELDRFFAQQPHEFKIFVPGCWENWYSESKEDPPTPEKIQSVLKSGIYLEDTWCRILGLTVYGTSWTAADDLRSEDGASAGHRWYRHLRLNRPKCLNRAESSESSVNVSHNSVHNEPSVTATPSTVNQRTDGFVLPDIKDVAERWHRIPDDTDIVVSHMPAWRPELFDQIVGRVKPVLHLCGHDFTGYGVMWKRGTLFSNAALQLTPTFPPTGHGKKESKRTGKRPTKPVDTRESGTDSQRLPGVDRPSIVPASFDISDEFCEPQLYTRKPNGRPRPPRWQRRLPASLSRLFFGGGCMPTCSLFRRTLRTKSVVVVSETQSSKAAVEQAGGDVGFIYDPDMRAGIGAMAIADSTLGSGSGAGYSGGSTGFTGSTLCSSMCRRNPIVIDVYVVSDDDTIVLPPYASTAIAHLQESQYRVQSTCTSP</sequence>
<dbReference type="EMBL" id="CAXLJL010000134">
    <property type="protein sequence ID" value="CAL5132664.1"/>
    <property type="molecule type" value="Genomic_DNA"/>
</dbReference>
<evidence type="ECO:0008006" key="5">
    <source>
        <dbReference type="Google" id="ProtNLM"/>
    </source>
</evidence>
<dbReference type="PANTHER" id="PTHR12905:SF0">
    <property type="entry name" value="CALCINEURIN-LIKE PHOSPHOESTERASE DOMAIN-CONTAINING PROTEIN"/>
    <property type="match status" value="1"/>
</dbReference>